<name>A0A4P6YD30_9FLAO</name>
<dbReference type="NCBIfam" id="TIGR04183">
    <property type="entry name" value="Por_Secre_tail"/>
    <property type="match status" value="1"/>
</dbReference>
<keyword evidence="1" id="KW-0732">Signal</keyword>
<protein>
    <submittedName>
        <fullName evidence="3">T9SS type A sorting domain-containing protein</fullName>
    </submittedName>
</protein>
<dbReference type="Proteomes" id="UP000291124">
    <property type="component" value="Chromosome"/>
</dbReference>
<evidence type="ECO:0000256" key="1">
    <source>
        <dbReference type="ARBA" id="ARBA00022729"/>
    </source>
</evidence>
<evidence type="ECO:0000259" key="2">
    <source>
        <dbReference type="Pfam" id="PF18962"/>
    </source>
</evidence>
<dbReference type="EMBL" id="CP037933">
    <property type="protein sequence ID" value="QBN18635.1"/>
    <property type="molecule type" value="Genomic_DNA"/>
</dbReference>
<sequence length="500" mass="53554">MRTTLQQLGLLILPIFAFAQYGVLDTSFDLDGKKYFGFATPNDYGEFVLVQPDNKIIVGGRSSLTGGALSFSLARLNSSGSFDSSFGTSGKVTTSYGTEGFEAISGALQQDGKIVVAGNSFTNASLGYSQIAVVRYNANGSLDTTFDSDGLVFTQIPTSNEDFAKAVKIQPDGKIVVGIQTKVNSNLDFALLRYNSDGSLDTTFDSDGIVRTISPKTEAVYDIAIQNDGKIVAVGYQSNANDDIYVARYLPDGSLDASFGSSGFFKYDFASNHNYATAVAIASDTKIVIGGRYQNGAIFSSFVARLNSNGTFDTSFDLDGIVIQTTDETISDVLVQSDNKIITAGTSNGKFGVWKLNTSGVFESTFGNSGKVETVVNINTCFANSVALQPDSKIVVVGSTYGSPFTKYGVVRYTNDVPLSTNSSFAGKAEIYPNPSTGNFNIQIDENSIGSKCTIYNLLGQKIKDFELKSTTTNQTVNKGIYLLEIEKEGNKTTKKLMVN</sequence>
<dbReference type="InterPro" id="IPR026444">
    <property type="entry name" value="Secre_tail"/>
</dbReference>
<dbReference type="SUPFAM" id="SSF101898">
    <property type="entry name" value="NHL repeat"/>
    <property type="match status" value="1"/>
</dbReference>
<dbReference type="OrthoDB" id="9805017at2"/>
<dbReference type="RefSeq" id="WP_133276157.1">
    <property type="nucleotide sequence ID" value="NZ_CP037933.1"/>
</dbReference>
<reference evidence="4" key="1">
    <citation type="submission" date="2019-03" db="EMBL/GenBank/DDBJ databases">
        <title>Flavobacterium sp.</title>
        <authorList>
            <person name="Kim H."/>
        </authorList>
    </citation>
    <scope>NUCLEOTIDE SEQUENCE [LARGE SCALE GENOMIC DNA]</scope>
    <source>
        <strain evidence="4">GS13</strain>
    </source>
</reference>
<proteinExistence type="predicted"/>
<dbReference type="KEGG" id="fnk:E1750_07360"/>
<dbReference type="Pfam" id="PF17164">
    <property type="entry name" value="DUF5122"/>
    <property type="match status" value="7"/>
</dbReference>
<accession>A0A4P6YD30</accession>
<dbReference type="InterPro" id="IPR013431">
    <property type="entry name" value="Delta_60_rpt"/>
</dbReference>
<dbReference type="NCBIfam" id="TIGR02608">
    <property type="entry name" value="delta_60_rpt"/>
    <property type="match status" value="7"/>
</dbReference>
<feature type="domain" description="Secretion system C-terminal sorting" evidence="2">
    <location>
        <begin position="431"/>
        <end position="499"/>
    </location>
</feature>
<evidence type="ECO:0000313" key="3">
    <source>
        <dbReference type="EMBL" id="QBN18635.1"/>
    </source>
</evidence>
<dbReference type="Gene3D" id="2.80.10.50">
    <property type="match status" value="3"/>
</dbReference>
<dbReference type="Pfam" id="PF18962">
    <property type="entry name" value="Por_Secre_tail"/>
    <property type="match status" value="1"/>
</dbReference>
<organism evidence="3 4">
    <name type="scientific">Flavobacterium nackdongense</name>
    <dbReference type="NCBI Taxonomy" id="2547394"/>
    <lineage>
        <taxon>Bacteria</taxon>
        <taxon>Pseudomonadati</taxon>
        <taxon>Bacteroidota</taxon>
        <taxon>Flavobacteriia</taxon>
        <taxon>Flavobacteriales</taxon>
        <taxon>Flavobacteriaceae</taxon>
        <taxon>Flavobacterium</taxon>
    </lineage>
</organism>
<keyword evidence="4" id="KW-1185">Reference proteome</keyword>
<dbReference type="PANTHER" id="PTHR42754">
    <property type="entry name" value="ENDOGLUCANASE"/>
    <property type="match status" value="1"/>
</dbReference>
<evidence type="ECO:0000313" key="4">
    <source>
        <dbReference type="Proteomes" id="UP000291124"/>
    </source>
</evidence>
<gene>
    <name evidence="3" type="ORF">E1750_07360</name>
</gene>
<dbReference type="PANTHER" id="PTHR42754:SF1">
    <property type="entry name" value="LIPOPROTEIN"/>
    <property type="match status" value="1"/>
</dbReference>
<dbReference type="AlphaFoldDB" id="A0A4P6YD30"/>